<dbReference type="Gene3D" id="3.30.70.270">
    <property type="match status" value="2"/>
</dbReference>
<feature type="non-terminal residue" evidence="7">
    <location>
        <position position="541"/>
    </location>
</feature>
<dbReference type="RefSeq" id="XP_011102306.1">
    <property type="nucleotide sequence ID" value="XM_011104004.1"/>
</dbReference>
<dbReference type="InterPro" id="IPR043128">
    <property type="entry name" value="Rev_trsase/Diguanyl_cyclase"/>
</dbReference>
<dbReference type="CDD" id="cd01647">
    <property type="entry name" value="RT_LTR"/>
    <property type="match status" value="1"/>
</dbReference>
<dbReference type="GO" id="GO:0003824">
    <property type="term" value="F:catalytic activity"/>
    <property type="evidence" value="ECO:0007669"/>
    <property type="project" value="UniProtKB-KW"/>
</dbReference>
<dbReference type="SUPFAM" id="SSF56672">
    <property type="entry name" value="DNA/RNA polymerases"/>
    <property type="match status" value="1"/>
</dbReference>
<dbReference type="FunFam" id="3.30.70.270:FF:000045">
    <property type="entry name" value="Transposon Tf2-7 polyprotein"/>
    <property type="match status" value="1"/>
</dbReference>
<dbReference type="Gene3D" id="3.10.10.10">
    <property type="entry name" value="HIV Type 1 Reverse Transcriptase, subunit A, domain 1"/>
    <property type="match status" value="1"/>
</dbReference>
<feature type="region of interest" description="Disordered" evidence="2">
    <location>
        <begin position="227"/>
        <end position="247"/>
    </location>
</feature>
<gene>
    <name evidence="7" type="primary">LOC105180343</name>
</gene>
<evidence type="ECO:0000256" key="1">
    <source>
        <dbReference type="ARBA" id="ARBA00023268"/>
    </source>
</evidence>
<organism evidence="6 7">
    <name type="scientific">Sesamum indicum</name>
    <name type="common">Oriental sesame</name>
    <name type="synonym">Sesamum orientale</name>
    <dbReference type="NCBI Taxonomy" id="4182"/>
    <lineage>
        <taxon>Eukaryota</taxon>
        <taxon>Viridiplantae</taxon>
        <taxon>Streptophyta</taxon>
        <taxon>Embryophyta</taxon>
        <taxon>Tracheophyta</taxon>
        <taxon>Spermatophyta</taxon>
        <taxon>Magnoliopsida</taxon>
        <taxon>eudicotyledons</taxon>
        <taxon>Gunneridae</taxon>
        <taxon>Pentapetalae</taxon>
        <taxon>asterids</taxon>
        <taxon>lamiids</taxon>
        <taxon>Lamiales</taxon>
        <taxon>Pedaliaceae</taxon>
        <taxon>Sesamum</taxon>
    </lineage>
</organism>
<dbReference type="Pfam" id="PF17919">
    <property type="entry name" value="RT_RNaseH_2"/>
    <property type="match status" value="1"/>
</dbReference>
<dbReference type="PANTHER" id="PTHR37984">
    <property type="entry name" value="PROTEIN CBG26694"/>
    <property type="match status" value="1"/>
</dbReference>
<reference evidence="7" key="1">
    <citation type="submission" date="2025-08" db="UniProtKB">
        <authorList>
            <consortium name="RefSeq"/>
        </authorList>
    </citation>
    <scope>IDENTIFICATION</scope>
</reference>
<protein>
    <submittedName>
        <fullName evidence="7">Uncharacterized protein LOC105180343</fullName>
    </submittedName>
</protein>
<dbReference type="InterPro" id="IPR050951">
    <property type="entry name" value="Retrovirus_Pol_polyprotein"/>
</dbReference>
<proteinExistence type="predicted"/>
<dbReference type="InterPro" id="IPR043502">
    <property type="entry name" value="DNA/RNA_pol_sf"/>
</dbReference>
<accession>A0A6I9UJY1</accession>
<name>A0A6I9UJY1_SESIN</name>
<evidence type="ECO:0000259" key="3">
    <source>
        <dbReference type="Pfam" id="PF00078"/>
    </source>
</evidence>
<evidence type="ECO:0000313" key="7">
    <source>
        <dbReference type="RefSeq" id="XP_011102306.1"/>
    </source>
</evidence>
<dbReference type="GeneID" id="105180343"/>
<feature type="domain" description="Reverse transcriptase" evidence="3">
    <location>
        <begin position="345"/>
        <end position="425"/>
    </location>
</feature>
<evidence type="ECO:0000313" key="6">
    <source>
        <dbReference type="Proteomes" id="UP000504604"/>
    </source>
</evidence>
<feature type="domain" description="Reverse transcriptase/retrotransposon-derived protein RNase H-like" evidence="5">
    <location>
        <begin position="491"/>
        <end position="540"/>
    </location>
</feature>
<feature type="region of interest" description="Disordered" evidence="2">
    <location>
        <begin position="188"/>
        <end position="215"/>
    </location>
</feature>
<dbReference type="Pfam" id="PF00078">
    <property type="entry name" value="RVT_1"/>
    <property type="match status" value="1"/>
</dbReference>
<evidence type="ECO:0000259" key="4">
    <source>
        <dbReference type="Pfam" id="PF03732"/>
    </source>
</evidence>
<feature type="domain" description="Retrotransposon gag" evidence="4">
    <location>
        <begin position="38"/>
        <end position="135"/>
    </location>
</feature>
<dbReference type="OrthoDB" id="415724at2759"/>
<sequence>MGATEFEGTLDPEVAERWWEKVEDVMNLINCTPEDRLKYVVSLFVGNALIWWRSVKRGYEPREITWAEFQKEFDDKYTPKMYRDKKRMEFLNLVQGDDQTVAEYELRFAALAKYAPEAIAMQEDRCYRFEQGLRPEIRKGLAIRITNFKTLVESAVRMEEAVMEDKRKGEEKRKSTYAIGESSRLTKRGTGRSFSAGSGSFTRGGPIFRGSSGQRFGGSTGYNRGSFERNSFAMPSTGSGRRAGPSYGRGPVFPPSCSTCGRQHQGPCWRRDNIPKTCYRCGGLPPHREVDFAIETLPGVAPISIAPYRMAPVELHELKKQIEELLGKGFIRPSTSPWGAPVLFVKKKDGSMRLCIDYRQLNRVTVKNKYPLPRIDDLLDQLKGATIFSMIDLRSGYWQLRIAENDIPKTAFRTRYGHYEFLVMPPLVSGDGVMPDPSKVKAITEWRVPKNATEVRSFLGLAGYYRRFVEGFSIIAGPLTKLLRKGVEFQWTEQCQQSFDELKKRLTSNPILVLPSGSGGYIVYTDASKQGLGCVLIQSRK</sequence>
<dbReference type="InterPro" id="IPR041577">
    <property type="entry name" value="RT_RNaseH_2"/>
</dbReference>
<dbReference type="PANTHER" id="PTHR37984:SF5">
    <property type="entry name" value="PROTEIN NYNRIN-LIKE"/>
    <property type="match status" value="1"/>
</dbReference>
<keyword evidence="1" id="KW-0511">Multifunctional enzyme</keyword>
<evidence type="ECO:0000259" key="5">
    <source>
        <dbReference type="Pfam" id="PF17919"/>
    </source>
</evidence>
<evidence type="ECO:0000256" key="2">
    <source>
        <dbReference type="SAM" id="MobiDB-lite"/>
    </source>
</evidence>
<dbReference type="Pfam" id="PF03732">
    <property type="entry name" value="Retrotrans_gag"/>
    <property type="match status" value="1"/>
</dbReference>
<dbReference type="InterPro" id="IPR005162">
    <property type="entry name" value="Retrotrans_gag_dom"/>
</dbReference>
<keyword evidence="6" id="KW-1185">Reference proteome</keyword>
<dbReference type="InParanoid" id="A0A6I9UJY1"/>
<dbReference type="Proteomes" id="UP000504604">
    <property type="component" value="Unplaced"/>
</dbReference>
<dbReference type="AlphaFoldDB" id="A0A6I9UJY1"/>
<feature type="compositionally biased region" description="Polar residues" evidence="2">
    <location>
        <begin position="192"/>
        <end position="201"/>
    </location>
</feature>
<dbReference type="KEGG" id="sind:105180343"/>
<dbReference type="InterPro" id="IPR000477">
    <property type="entry name" value="RT_dom"/>
</dbReference>